<name>A0AAU9AV14_LYSEN</name>
<feature type="domain" description="F5/8 type C" evidence="2">
    <location>
        <begin position="1"/>
        <end position="159"/>
    </location>
</feature>
<keyword evidence="1" id="KW-0732">Signal</keyword>
<dbReference type="SUPFAM" id="SSF49785">
    <property type="entry name" value="Galactose-binding domain-like"/>
    <property type="match status" value="1"/>
</dbReference>
<sequence length="159" mass="17657">MKRVGMAMALLLVASSATAAENFALHRPVTGSPICKPGEEAIKAVDGRLSSKTEHKFCTLEKPAWLQIDLQARRQVRELVVKHAGAGGEAVAMNTRAYTLALSEDGRQWRQVVSVRDNRDSVRRHVIAPTWARYVRLEVSEPAQDPADPATRIYEVEVR</sequence>
<dbReference type="KEGG" id="lem:LEN_4106"/>
<protein>
    <recommendedName>
        <fullName evidence="2">F5/8 type C domain-containing protein</fullName>
    </recommendedName>
</protein>
<evidence type="ECO:0000259" key="2">
    <source>
        <dbReference type="PROSITE" id="PS50022"/>
    </source>
</evidence>
<dbReference type="GeneID" id="83065900"/>
<evidence type="ECO:0000313" key="4">
    <source>
        <dbReference type="Proteomes" id="UP000218824"/>
    </source>
</evidence>
<organism evidence="3 4">
    <name type="scientific">Lysobacter enzymogenes</name>
    <dbReference type="NCBI Taxonomy" id="69"/>
    <lineage>
        <taxon>Bacteria</taxon>
        <taxon>Pseudomonadati</taxon>
        <taxon>Pseudomonadota</taxon>
        <taxon>Gammaproteobacteria</taxon>
        <taxon>Lysobacterales</taxon>
        <taxon>Lysobacteraceae</taxon>
        <taxon>Lysobacter</taxon>
    </lineage>
</organism>
<dbReference type="Proteomes" id="UP000218824">
    <property type="component" value="Chromosome"/>
</dbReference>
<feature type="chain" id="PRO_5043403764" description="F5/8 type C domain-containing protein" evidence="1">
    <location>
        <begin position="20"/>
        <end position="159"/>
    </location>
</feature>
<dbReference type="AlphaFoldDB" id="A0AAU9AV14"/>
<dbReference type="PROSITE" id="PS50022">
    <property type="entry name" value="FA58C_3"/>
    <property type="match status" value="1"/>
</dbReference>
<dbReference type="InterPro" id="IPR000421">
    <property type="entry name" value="FA58C"/>
</dbReference>
<dbReference type="EMBL" id="AP014940">
    <property type="protein sequence ID" value="BAV99593.1"/>
    <property type="molecule type" value="Genomic_DNA"/>
</dbReference>
<feature type="signal peptide" evidence="1">
    <location>
        <begin position="1"/>
        <end position="19"/>
    </location>
</feature>
<gene>
    <name evidence="3" type="ORF">LEN_4106</name>
</gene>
<dbReference type="Pfam" id="PF00754">
    <property type="entry name" value="F5_F8_type_C"/>
    <property type="match status" value="1"/>
</dbReference>
<reference evidence="3 4" key="1">
    <citation type="journal article" date="2017" name="DNA Res.">
        <title>Complete genome sequence and expression profile of the commercial lytic enzyme producer Lysobacter enzymogenes M497-1.</title>
        <authorList>
            <person name="Takami H."/>
            <person name="Toyoda A."/>
            <person name="Uchiyama I."/>
            <person name="Itoh T."/>
            <person name="Takaki Y."/>
            <person name="Arai W."/>
            <person name="Nishi S."/>
            <person name="Kawai M."/>
            <person name="Shinya K."/>
            <person name="Ikeda H."/>
        </authorList>
    </citation>
    <scope>NUCLEOTIDE SEQUENCE [LARGE SCALE GENOMIC DNA]</scope>
    <source>
        <strain evidence="3 4">M497-1</strain>
    </source>
</reference>
<proteinExistence type="predicted"/>
<evidence type="ECO:0000313" key="3">
    <source>
        <dbReference type="EMBL" id="BAV99593.1"/>
    </source>
</evidence>
<evidence type="ECO:0000256" key="1">
    <source>
        <dbReference type="SAM" id="SignalP"/>
    </source>
</evidence>
<dbReference type="InterPro" id="IPR008979">
    <property type="entry name" value="Galactose-bd-like_sf"/>
</dbReference>
<dbReference type="Gene3D" id="2.60.120.260">
    <property type="entry name" value="Galactose-binding domain-like"/>
    <property type="match status" value="1"/>
</dbReference>
<accession>A0AAU9AV14</accession>
<dbReference type="RefSeq" id="WP_172437317.1">
    <property type="nucleotide sequence ID" value="NZ_AP014940.1"/>
</dbReference>